<name>A0ABQ6HRQ6_9MICO</name>
<dbReference type="Proteomes" id="UP001157109">
    <property type="component" value="Unassembled WGS sequence"/>
</dbReference>
<sequence length="83" mass="8434">MGYKIGFLAGAGAGYVLGAKAGRQRYEQLKGQAAHAWNSPSTQSAVTNAADALKAKAPSAAHGLVDKAVEAQHRAATKADPTS</sequence>
<accession>A0ABQ6HRQ6</accession>
<comment type="caution">
    <text evidence="1">The sequence shown here is derived from an EMBL/GenBank/DDBJ whole genome shotgun (WGS) entry which is preliminary data.</text>
</comment>
<keyword evidence="2" id="KW-1185">Reference proteome</keyword>
<evidence type="ECO:0000313" key="1">
    <source>
        <dbReference type="EMBL" id="GMA21145.1"/>
    </source>
</evidence>
<organism evidence="1 2">
    <name type="scientific">Arsenicicoccus piscis</name>
    <dbReference type="NCBI Taxonomy" id="673954"/>
    <lineage>
        <taxon>Bacteria</taxon>
        <taxon>Bacillati</taxon>
        <taxon>Actinomycetota</taxon>
        <taxon>Actinomycetes</taxon>
        <taxon>Micrococcales</taxon>
        <taxon>Intrasporangiaceae</taxon>
        <taxon>Arsenicicoccus</taxon>
    </lineage>
</organism>
<protein>
    <recommendedName>
        <fullName evidence="3">YtxH domain-containing protein</fullName>
    </recommendedName>
</protein>
<evidence type="ECO:0008006" key="3">
    <source>
        <dbReference type="Google" id="ProtNLM"/>
    </source>
</evidence>
<evidence type="ECO:0000313" key="2">
    <source>
        <dbReference type="Proteomes" id="UP001157109"/>
    </source>
</evidence>
<gene>
    <name evidence="1" type="ORF">GCM10025862_31660</name>
</gene>
<dbReference type="RefSeq" id="WP_241441442.1">
    <property type="nucleotide sequence ID" value="NZ_BSUJ01000001.1"/>
</dbReference>
<proteinExistence type="predicted"/>
<reference evidence="2" key="1">
    <citation type="journal article" date="2019" name="Int. J. Syst. Evol. Microbiol.">
        <title>The Global Catalogue of Microorganisms (GCM) 10K type strain sequencing project: providing services to taxonomists for standard genome sequencing and annotation.</title>
        <authorList>
            <consortium name="The Broad Institute Genomics Platform"/>
            <consortium name="The Broad Institute Genome Sequencing Center for Infectious Disease"/>
            <person name="Wu L."/>
            <person name="Ma J."/>
        </authorList>
    </citation>
    <scope>NUCLEOTIDE SEQUENCE [LARGE SCALE GENOMIC DNA]</scope>
    <source>
        <strain evidence="2">NBRC 105830</strain>
    </source>
</reference>
<dbReference type="EMBL" id="BSUJ01000001">
    <property type="protein sequence ID" value="GMA21145.1"/>
    <property type="molecule type" value="Genomic_DNA"/>
</dbReference>